<organism evidence="1">
    <name type="scientific">Petromyzon marinus</name>
    <name type="common">Sea lamprey</name>
    <dbReference type="NCBI Taxonomy" id="7757"/>
    <lineage>
        <taxon>Eukaryota</taxon>
        <taxon>Metazoa</taxon>
        <taxon>Chordata</taxon>
        <taxon>Craniata</taxon>
        <taxon>Vertebrata</taxon>
        <taxon>Cyclostomata</taxon>
        <taxon>Hyperoartia</taxon>
        <taxon>Petromyzontiformes</taxon>
        <taxon>Petromyzontidae</taxon>
        <taxon>Petromyzon</taxon>
    </lineage>
</organism>
<accession>S4RIN0</accession>
<name>S4RIN0_PETMA</name>
<dbReference type="Ensembl" id="ENSPMAT00000005081.1">
    <property type="protein sequence ID" value="ENSPMAP00000005062.1"/>
    <property type="gene ID" value="ENSPMAG00000004622.1"/>
</dbReference>
<evidence type="ECO:0000313" key="1">
    <source>
        <dbReference type="Ensembl" id="ENSPMAP00000005062.1"/>
    </source>
</evidence>
<dbReference type="AlphaFoldDB" id="S4RIN0"/>
<sequence length="19" mass="2064">DLRGASKLPPLTHFGLDLN</sequence>
<reference evidence="1" key="2">
    <citation type="submission" date="2025-09" db="UniProtKB">
        <authorList>
            <consortium name="Ensembl"/>
        </authorList>
    </citation>
    <scope>IDENTIFICATION</scope>
</reference>
<proteinExistence type="predicted"/>
<reference evidence="1" key="1">
    <citation type="submission" date="2025-08" db="UniProtKB">
        <authorList>
            <consortium name="Ensembl"/>
        </authorList>
    </citation>
    <scope>IDENTIFICATION</scope>
</reference>
<protein>
    <submittedName>
        <fullName evidence="1">Uncharacterized protein</fullName>
    </submittedName>
</protein>
<dbReference type="HOGENOM" id="CLU_3430683_0_0_1"/>